<name>A0A2R6NLR3_9APHY</name>
<keyword evidence="3" id="KW-1185">Reference proteome</keyword>
<keyword evidence="1" id="KW-0732">Signal</keyword>
<reference evidence="2 3" key="1">
    <citation type="submission" date="2018-02" db="EMBL/GenBank/DDBJ databases">
        <title>Genome sequence of the basidiomycete white-rot fungus Phlebia centrifuga.</title>
        <authorList>
            <person name="Granchi Z."/>
            <person name="Peng M."/>
            <person name="de Vries R.P."/>
            <person name="Hilden K."/>
            <person name="Makela M.R."/>
            <person name="Grigoriev I."/>
            <person name="Riley R."/>
        </authorList>
    </citation>
    <scope>NUCLEOTIDE SEQUENCE [LARGE SCALE GENOMIC DNA]</scope>
    <source>
        <strain evidence="2 3">FBCC195</strain>
    </source>
</reference>
<evidence type="ECO:0000313" key="3">
    <source>
        <dbReference type="Proteomes" id="UP000186601"/>
    </source>
</evidence>
<proteinExistence type="predicted"/>
<evidence type="ECO:0000313" key="2">
    <source>
        <dbReference type="EMBL" id="PSR73340.1"/>
    </source>
</evidence>
<evidence type="ECO:0000256" key="1">
    <source>
        <dbReference type="SAM" id="SignalP"/>
    </source>
</evidence>
<dbReference type="AlphaFoldDB" id="A0A2R6NLR3"/>
<dbReference type="Proteomes" id="UP000186601">
    <property type="component" value="Unassembled WGS sequence"/>
</dbReference>
<comment type="caution">
    <text evidence="2">The sequence shown here is derived from an EMBL/GenBank/DDBJ whole genome shotgun (WGS) entry which is preliminary data.</text>
</comment>
<protein>
    <recommendedName>
        <fullName evidence="4">Secreted protein</fullName>
    </recommendedName>
</protein>
<gene>
    <name evidence="2" type="ORF">PHLCEN_2v10805</name>
</gene>
<dbReference type="EMBL" id="MLYV02001082">
    <property type="protein sequence ID" value="PSR73340.1"/>
    <property type="molecule type" value="Genomic_DNA"/>
</dbReference>
<organism evidence="2 3">
    <name type="scientific">Hermanssonia centrifuga</name>
    <dbReference type="NCBI Taxonomy" id="98765"/>
    <lineage>
        <taxon>Eukaryota</taxon>
        <taxon>Fungi</taxon>
        <taxon>Dikarya</taxon>
        <taxon>Basidiomycota</taxon>
        <taxon>Agaricomycotina</taxon>
        <taxon>Agaricomycetes</taxon>
        <taxon>Polyporales</taxon>
        <taxon>Meruliaceae</taxon>
        <taxon>Hermanssonia</taxon>
    </lineage>
</organism>
<feature type="signal peptide" evidence="1">
    <location>
        <begin position="1"/>
        <end position="21"/>
    </location>
</feature>
<feature type="chain" id="PRO_5015355309" description="Secreted protein" evidence="1">
    <location>
        <begin position="22"/>
        <end position="78"/>
    </location>
</feature>
<sequence length="78" mass="8242">MIAPVLLFSFVLPLEITDAEGETEIGLDAEVGKVCAVSADEEEEECDVVELIDLPVVDNLVESVGAGPPEEDSALINE</sequence>
<evidence type="ECO:0008006" key="4">
    <source>
        <dbReference type="Google" id="ProtNLM"/>
    </source>
</evidence>
<accession>A0A2R6NLR3</accession>